<keyword evidence="3" id="KW-1185">Reference proteome</keyword>
<dbReference type="Pfam" id="PF16115">
    <property type="entry name" value="DUF4831"/>
    <property type="match status" value="1"/>
</dbReference>
<keyword evidence="1" id="KW-0732">Signal</keyword>
<gene>
    <name evidence="2" type="ORF">ST44_03820</name>
</gene>
<accession>A0A0D0IVM4</accession>
<organism evidence="2 3">
    <name type="scientific">Prevotella pectinovora</name>
    <dbReference type="NCBI Taxonomy" id="1602169"/>
    <lineage>
        <taxon>Bacteria</taxon>
        <taxon>Pseudomonadati</taxon>
        <taxon>Bacteroidota</taxon>
        <taxon>Bacteroidia</taxon>
        <taxon>Bacteroidales</taxon>
        <taxon>Prevotellaceae</taxon>
        <taxon>Prevotella</taxon>
    </lineage>
</organism>
<dbReference type="InterPro" id="IPR032265">
    <property type="entry name" value="DUF4831"/>
</dbReference>
<name>A0A0D0IVM4_9BACT</name>
<evidence type="ECO:0000313" key="2">
    <source>
        <dbReference type="EMBL" id="KIP63423.1"/>
    </source>
</evidence>
<sequence>MNGFVAAVAVTLLGAPQNAAAQDDVRTVDGASYYLPKTELRFSLLVEKATFTPGDLAPYASRYLRRDDVSMEPSTQYRIVGMQLSQNAVPDTTKFFTAKIDGKHSVRTLSRDENGVLLAVNAEPREAKTRKPFVAAPKPAPVNPRDYMTQEILSAANKVKMAELCVQEIYDIRENKSLLNKGQADFMPKDGEQLRLMIDNLNAQENALLQLFEGTTDRDTTEVEVAFVPTREVEKQLLFRFSKYFGLTDADDLSGKPYYIKVEDLHSSPTLNGSLADPKKDKDNIGICVNLPGKIRATVFSADRALGAFELYAPQFGTTESLSGEMFSKKFTSHLVLNPVTGSIESLETEPLK</sequence>
<comment type="caution">
    <text evidence="2">The sequence shown here is derived from an EMBL/GenBank/DDBJ whole genome shotgun (WGS) entry which is preliminary data.</text>
</comment>
<dbReference type="STRING" id="1602171.ST44_03820"/>
<protein>
    <recommendedName>
        <fullName evidence="4">DUF4831 domain-containing protein</fullName>
    </recommendedName>
</protein>
<dbReference type="EMBL" id="JXQK01000043">
    <property type="protein sequence ID" value="KIP63423.1"/>
    <property type="molecule type" value="Genomic_DNA"/>
</dbReference>
<feature type="signal peptide" evidence="1">
    <location>
        <begin position="1"/>
        <end position="21"/>
    </location>
</feature>
<feature type="chain" id="PRO_5002212549" description="DUF4831 domain-containing protein" evidence="1">
    <location>
        <begin position="22"/>
        <end position="353"/>
    </location>
</feature>
<evidence type="ECO:0008006" key="4">
    <source>
        <dbReference type="Google" id="ProtNLM"/>
    </source>
</evidence>
<reference evidence="2 3" key="1">
    <citation type="submission" date="2015-01" db="EMBL/GenBank/DDBJ databases">
        <title>Comparative genomics of non-oral Prevotella species.</title>
        <authorList>
            <person name="Accetto T."/>
            <person name="Nograsek B."/>
            <person name="Avgustin G."/>
        </authorList>
    </citation>
    <scope>NUCLEOTIDE SEQUENCE [LARGE SCALE GENOMIC DNA]</scope>
    <source>
        <strain evidence="2 3">P5-119</strain>
    </source>
</reference>
<dbReference type="AlphaFoldDB" id="A0A0D0IVM4"/>
<evidence type="ECO:0000313" key="3">
    <source>
        <dbReference type="Proteomes" id="UP000032046"/>
    </source>
</evidence>
<evidence type="ECO:0000256" key="1">
    <source>
        <dbReference type="SAM" id="SignalP"/>
    </source>
</evidence>
<dbReference type="Proteomes" id="UP000032046">
    <property type="component" value="Unassembled WGS sequence"/>
</dbReference>
<proteinExistence type="predicted"/>